<gene>
    <name evidence="2" type="ORF">METZ01_LOCUS14498</name>
</gene>
<dbReference type="GO" id="GO:0008408">
    <property type="term" value="F:3'-5' exonuclease activity"/>
    <property type="evidence" value="ECO:0007669"/>
    <property type="project" value="InterPro"/>
</dbReference>
<dbReference type="CDD" id="cd06142">
    <property type="entry name" value="RNaseD_exo"/>
    <property type="match status" value="1"/>
</dbReference>
<dbReference type="PANTHER" id="PTHR47649:SF1">
    <property type="entry name" value="RIBONUCLEASE D"/>
    <property type="match status" value="1"/>
</dbReference>
<feature type="domain" description="3'-5' exonuclease" evidence="1">
    <location>
        <begin position="1"/>
        <end position="171"/>
    </location>
</feature>
<dbReference type="InterPro" id="IPR036397">
    <property type="entry name" value="RNaseH_sf"/>
</dbReference>
<dbReference type="Pfam" id="PF01612">
    <property type="entry name" value="DNA_pol_A_exo1"/>
    <property type="match status" value="1"/>
</dbReference>
<reference evidence="2" key="1">
    <citation type="submission" date="2018-05" db="EMBL/GenBank/DDBJ databases">
        <authorList>
            <person name="Lanie J.A."/>
            <person name="Ng W.-L."/>
            <person name="Kazmierczak K.M."/>
            <person name="Andrzejewski T.M."/>
            <person name="Davidsen T.M."/>
            <person name="Wayne K.J."/>
            <person name="Tettelin H."/>
            <person name="Glass J.I."/>
            <person name="Rusch D."/>
            <person name="Podicherti R."/>
            <person name="Tsui H.-C.T."/>
            <person name="Winkler M.E."/>
        </authorList>
    </citation>
    <scope>NUCLEOTIDE SEQUENCE</scope>
</reference>
<dbReference type="Gene3D" id="3.30.420.10">
    <property type="entry name" value="Ribonuclease H-like superfamily/Ribonuclease H"/>
    <property type="match status" value="1"/>
</dbReference>
<dbReference type="SUPFAM" id="SSF53098">
    <property type="entry name" value="Ribonuclease H-like"/>
    <property type="match status" value="1"/>
</dbReference>
<dbReference type="AlphaFoldDB" id="A0A381P4Z4"/>
<dbReference type="EMBL" id="UINC01000818">
    <property type="protein sequence ID" value="SUZ61644.1"/>
    <property type="molecule type" value="Genomic_DNA"/>
</dbReference>
<dbReference type="GO" id="GO:0006139">
    <property type="term" value="P:nucleobase-containing compound metabolic process"/>
    <property type="evidence" value="ECO:0007669"/>
    <property type="project" value="InterPro"/>
</dbReference>
<dbReference type="PANTHER" id="PTHR47649">
    <property type="entry name" value="RIBONUCLEASE D"/>
    <property type="match status" value="1"/>
</dbReference>
<dbReference type="GO" id="GO:0003676">
    <property type="term" value="F:nucleic acid binding"/>
    <property type="evidence" value="ECO:0007669"/>
    <property type="project" value="InterPro"/>
</dbReference>
<accession>A0A381P4Z4</accession>
<dbReference type="InterPro" id="IPR051086">
    <property type="entry name" value="RNase_D-like"/>
</dbReference>
<evidence type="ECO:0000313" key="2">
    <source>
        <dbReference type="EMBL" id="SUZ61644.1"/>
    </source>
</evidence>
<dbReference type="InterPro" id="IPR012337">
    <property type="entry name" value="RNaseH-like_sf"/>
</dbReference>
<name>A0A381P4Z4_9ZZZZ</name>
<organism evidence="2">
    <name type="scientific">marine metagenome</name>
    <dbReference type="NCBI Taxonomy" id="408172"/>
    <lineage>
        <taxon>unclassified sequences</taxon>
        <taxon>metagenomes</taxon>
        <taxon>ecological metagenomes</taxon>
    </lineage>
</organism>
<sequence length="218" mass="24820">MAYTLSADISDKLLEMYLAEPEIAIDTELHGLRLYRDEVCLVQICDDKKNVCLVKPEHKQIPPNLKRLLTDQHVIKVFHFALSDIAFFKTSMNIDVGPFRCTKVMSKLIRTYTQGHGLKDLSMELLGHDLNKDQQQTNWAQNNLSSKQLEYAANDVLELVQIYRKLTKMMDNRPPLSSGRTVNELNIKAQAMLPGLIDLLVNGYGDKNGGWESSLFTH</sequence>
<dbReference type="SMART" id="SM00474">
    <property type="entry name" value="35EXOc"/>
    <property type="match status" value="1"/>
</dbReference>
<proteinExistence type="predicted"/>
<protein>
    <recommendedName>
        <fullName evidence="1">3'-5' exonuclease domain-containing protein</fullName>
    </recommendedName>
</protein>
<evidence type="ECO:0000259" key="1">
    <source>
        <dbReference type="SMART" id="SM00474"/>
    </source>
</evidence>
<dbReference type="InterPro" id="IPR002562">
    <property type="entry name" value="3'-5'_exonuclease_dom"/>
</dbReference>